<gene>
    <name evidence="1" type="ORF">PWN146_05036</name>
</gene>
<organism evidence="1">
    <name type="scientific">Serratia marcescens</name>
    <dbReference type="NCBI Taxonomy" id="615"/>
    <lineage>
        <taxon>Bacteria</taxon>
        <taxon>Pseudomonadati</taxon>
        <taxon>Pseudomonadota</taxon>
        <taxon>Gammaproteobacteria</taxon>
        <taxon>Enterobacterales</taxon>
        <taxon>Yersiniaceae</taxon>
        <taxon>Serratia</taxon>
    </lineage>
</organism>
<dbReference type="GO" id="GO:0016740">
    <property type="term" value="F:transferase activity"/>
    <property type="evidence" value="ECO:0007669"/>
    <property type="project" value="UniProtKB-KW"/>
</dbReference>
<dbReference type="EMBL" id="LT575490">
    <property type="protein sequence ID" value="SAY46270.1"/>
    <property type="molecule type" value="Genomic_DNA"/>
</dbReference>
<proteinExistence type="predicted"/>
<dbReference type="AlphaFoldDB" id="A0A1C3HMJ1"/>
<reference evidence="1" key="1">
    <citation type="submission" date="2016-05" db="EMBL/GenBank/DDBJ databases">
        <authorList>
            <person name="Cock P.J.A."/>
            <person name="Cock P.J.A."/>
        </authorList>
    </citation>
    <scope>NUCLEOTIDE SEQUENCE</scope>
    <source>
        <strain evidence="1">PWN146_assembly</strain>
    </source>
</reference>
<keyword evidence="1" id="KW-0808">Transferase</keyword>
<protein>
    <submittedName>
        <fullName evidence="1">Putative nucleotidyltransferase</fullName>
    </submittedName>
</protein>
<name>A0A1C3HMJ1_SERMA</name>
<dbReference type="InterPro" id="IPR018775">
    <property type="entry name" value="RlaP"/>
</dbReference>
<dbReference type="PANTHER" id="PTHR34817:SF2">
    <property type="entry name" value="NUCLEOTIDYLTRANSFERASE"/>
    <property type="match status" value="1"/>
</dbReference>
<dbReference type="PANTHER" id="PTHR34817">
    <property type="entry name" value="NUCLEOTIDYLTRANSFERASE"/>
    <property type="match status" value="1"/>
</dbReference>
<accession>A0A1C3HMJ1</accession>
<dbReference type="Pfam" id="PF10127">
    <property type="entry name" value="RlaP"/>
    <property type="match status" value="1"/>
</dbReference>
<evidence type="ECO:0000313" key="1">
    <source>
        <dbReference type="EMBL" id="SAY46270.1"/>
    </source>
</evidence>
<sequence>MEKDEDMEEQTEGVSSEMRVKIKKVLREIEARYDVRVLYACESGSRGWGFASPDSDYDVRFLYVHRPEWYLRVETQRDVIELPIDDELDVCGWEWRKSLGLLKRANPTLIEWLDSPVVYQQDAESVEALKGVVPEWFSATRARWHYLSMARKNFRGYLQGEEVRLKKYFYVLRPLLAVLWIEAGKGVPPMRFDHLLAGTVSDPLLLAEIHALLAAKKRAGEAEYGPRRELIHAFILQALKAHEQPAELPDSCARSDFSLDELLYKTVMA</sequence>